<dbReference type="Proteomes" id="UP000199592">
    <property type="component" value="Unassembled WGS sequence"/>
</dbReference>
<accession>A0A1H2U4Z7</accession>
<reference evidence="3" key="1">
    <citation type="submission" date="2016-10" db="EMBL/GenBank/DDBJ databases">
        <authorList>
            <person name="Varghese N."/>
            <person name="Submissions S."/>
        </authorList>
    </citation>
    <scope>NUCLEOTIDE SEQUENCE [LARGE SCALE GENOMIC DNA]</scope>
    <source>
        <strain evidence="3">DSM 25030</strain>
    </source>
</reference>
<sequence>MSKNSIGVLGCGWLGLPLAKTLLSKGYSVSGTTTSPEKMEELRALGISPFQINLSPNAIEGDIKEFLSKLDVLIINVPPKLRGTQRESYVDKMQLLLTEIEASHLSKIVFVSSTAVYGDAEGEVTEATIPIPTTESGKQLLVCEQLFQNTSDLKTTIIRFGGLIGPKRHPITMLSGRQNLSNGNAPINLIHLNDCIKMIITIIEKDYWDETFNGVYPLHPTKREYYTSEAKKRNLEPPHYSSETDNASGKMVLSQNYLDKGHAFTANIHS</sequence>
<keyword evidence="3" id="KW-1185">Reference proteome</keyword>
<evidence type="ECO:0000313" key="3">
    <source>
        <dbReference type="Proteomes" id="UP000199592"/>
    </source>
</evidence>
<dbReference type="GO" id="GO:0005737">
    <property type="term" value="C:cytoplasm"/>
    <property type="evidence" value="ECO:0007669"/>
    <property type="project" value="TreeGrafter"/>
</dbReference>
<proteinExistence type="predicted"/>
<dbReference type="STRING" id="1073328.SAMN05216294_0845"/>
<dbReference type="Pfam" id="PF13460">
    <property type="entry name" value="NAD_binding_10"/>
    <property type="match status" value="1"/>
</dbReference>
<dbReference type="AlphaFoldDB" id="A0A1H2U4Z7"/>
<dbReference type="InterPro" id="IPR016040">
    <property type="entry name" value="NAD(P)-bd_dom"/>
</dbReference>
<dbReference type="Gene3D" id="3.40.50.720">
    <property type="entry name" value="NAD(P)-binding Rossmann-like Domain"/>
    <property type="match status" value="1"/>
</dbReference>
<organism evidence="2 3">
    <name type="scientific">Flagellimonas zhangzhouensis</name>
    <dbReference type="NCBI Taxonomy" id="1073328"/>
    <lineage>
        <taxon>Bacteria</taxon>
        <taxon>Pseudomonadati</taxon>
        <taxon>Bacteroidota</taxon>
        <taxon>Flavobacteriia</taxon>
        <taxon>Flavobacteriales</taxon>
        <taxon>Flavobacteriaceae</taxon>
        <taxon>Flagellimonas</taxon>
    </lineage>
</organism>
<dbReference type="CDD" id="cd05266">
    <property type="entry name" value="SDR_a4"/>
    <property type="match status" value="1"/>
</dbReference>
<evidence type="ECO:0000313" key="2">
    <source>
        <dbReference type="EMBL" id="SDW51236.1"/>
    </source>
</evidence>
<protein>
    <submittedName>
        <fullName evidence="2">Nucleoside-diphosphate-sugar epimerase</fullName>
    </submittedName>
</protein>
<dbReference type="InterPro" id="IPR036291">
    <property type="entry name" value="NAD(P)-bd_dom_sf"/>
</dbReference>
<dbReference type="GO" id="GO:0004029">
    <property type="term" value="F:aldehyde dehydrogenase (NAD+) activity"/>
    <property type="evidence" value="ECO:0007669"/>
    <property type="project" value="TreeGrafter"/>
</dbReference>
<name>A0A1H2U4Z7_9FLAO</name>
<dbReference type="PANTHER" id="PTHR48079:SF6">
    <property type="entry name" value="NAD(P)-BINDING DOMAIN-CONTAINING PROTEIN-RELATED"/>
    <property type="match status" value="1"/>
</dbReference>
<gene>
    <name evidence="2" type="ORF">SAMN04487892_1449</name>
</gene>
<dbReference type="EMBL" id="FNMY01000002">
    <property type="protein sequence ID" value="SDW51236.1"/>
    <property type="molecule type" value="Genomic_DNA"/>
</dbReference>
<dbReference type="PANTHER" id="PTHR48079">
    <property type="entry name" value="PROTEIN YEEZ"/>
    <property type="match status" value="1"/>
</dbReference>
<dbReference type="InterPro" id="IPR051783">
    <property type="entry name" value="NAD(P)-dependent_oxidoreduct"/>
</dbReference>
<dbReference type="OrthoDB" id="751203at2"/>
<dbReference type="SUPFAM" id="SSF51735">
    <property type="entry name" value="NAD(P)-binding Rossmann-fold domains"/>
    <property type="match status" value="1"/>
</dbReference>
<evidence type="ECO:0000259" key="1">
    <source>
        <dbReference type="Pfam" id="PF13460"/>
    </source>
</evidence>
<dbReference type="RefSeq" id="WP_090292964.1">
    <property type="nucleotide sequence ID" value="NZ_FNKI01000001.1"/>
</dbReference>
<feature type="domain" description="NAD(P)-binding" evidence="1">
    <location>
        <begin position="12"/>
        <end position="180"/>
    </location>
</feature>